<evidence type="ECO:0000313" key="10">
    <source>
        <dbReference type="Proteomes" id="UP001652740"/>
    </source>
</evidence>
<dbReference type="Pfam" id="PF02176">
    <property type="entry name" value="zf-TRAF"/>
    <property type="match status" value="2"/>
</dbReference>
<dbReference type="InterPro" id="IPR008974">
    <property type="entry name" value="TRAF-like"/>
</dbReference>
<evidence type="ECO:0000256" key="7">
    <source>
        <dbReference type="PROSITE-ProRule" id="PRU00207"/>
    </source>
</evidence>
<evidence type="ECO:0000256" key="3">
    <source>
        <dbReference type="ARBA" id="ARBA00022723"/>
    </source>
</evidence>
<evidence type="ECO:0000259" key="9">
    <source>
        <dbReference type="PROSITE" id="PS50145"/>
    </source>
</evidence>
<feature type="domain" description="TRAF-type" evidence="9">
    <location>
        <begin position="233"/>
        <end position="291"/>
    </location>
</feature>
<dbReference type="Proteomes" id="UP001652740">
    <property type="component" value="Unplaced"/>
</dbReference>
<keyword evidence="3 7" id="KW-0479">Metal-binding</keyword>
<organism evidence="10 11">
    <name type="scientific">Galleria mellonella</name>
    <name type="common">Greater wax moth</name>
    <dbReference type="NCBI Taxonomy" id="7137"/>
    <lineage>
        <taxon>Eukaryota</taxon>
        <taxon>Metazoa</taxon>
        <taxon>Ecdysozoa</taxon>
        <taxon>Arthropoda</taxon>
        <taxon>Hexapoda</taxon>
        <taxon>Insecta</taxon>
        <taxon>Pterygota</taxon>
        <taxon>Neoptera</taxon>
        <taxon>Endopterygota</taxon>
        <taxon>Lepidoptera</taxon>
        <taxon>Glossata</taxon>
        <taxon>Ditrysia</taxon>
        <taxon>Pyraloidea</taxon>
        <taxon>Pyralidae</taxon>
        <taxon>Galleriinae</taxon>
        <taxon>Galleria</taxon>
    </lineage>
</organism>
<accession>A0ABM3MHJ0</accession>
<evidence type="ECO:0000256" key="5">
    <source>
        <dbReference type="ARBA" id="ARBA00022771"/>
    </source>
</evidence>
<feature type="domain" description="MATH" evidence="8">
    <location>
        <begin position="331"/>
        <end position="480"/>
    </location>
</feature>
<dbReference type="SMART" id="SM00061">
    <property type="entry name" value="MATH"/>
    <property type="match status" value="1"/>
</dbReference>
<dbReference type="Gene3D" id="2.60.210.10">
    <property type="entry name" value="Apoptosis, Tumor Necrosis Factor Receptor Associated Protein 2, Chain A"/>
    <property type="match status" value="1"/>
</dbReference>
<evidence type="ECO:0000256" key="2">
    <source>
        <dbReference type="ARBA" id="ARBA00022490"/>
    </source>
</evidence>
<dbReference type="PANTHER" id="PTHR10131:SF94">
    <property type="entry name" value="TNF RECEPTOR-ASSOCIATED FACTOR 4"/>
    <property type="match status" value="1"/>
</dbReference>
<keyword evidence="2" id="KW-0963">Cytoplasm</keyword>
<proteinExistence type="predicted"/>
<evidence type="ECO:0000313" key="11">
    <source>
        <dbReference type="RefSeq" id="XP_052750846.1"/>
    </source>
</evidence>
<dbReference type="InterPro" id="IPR002083">
    <property type="entry name" value="MATH/TRAF_dom"/>
</dbReference>
<protein>
    <submittedName>
        <fullName evidence="11">TNF receptor-associated factor 4 isoform X1</fullName>
    </submittedName>
</protein>
<keyword evidence="5 7" id="KW-0863">Zinc-finger</keyword>
<evidence type="ECO:0000256" key="4">
    <source>
        <dbReference type="ARBA" id="ARBA00022737"/>
    </source>
</evidence>
<dbReference type="PROSITE" id="PS50145">
    <property type="entry name" value="ZF_TRAF"/>
    <property type="match status" value="3"/>
</dbReference>
<dbReference type="PROSITE" id="PS50144">
    <property type="entry name" value="MATH"/>
    <property type="match status" value="1"/>
</dbReference>
<reference evidence="11" key="1">
    <citation type="submission" date="2025-08" db="UniProtKB">
        <authorList>
            <consortium name="RefSeq"/>
        </authorList>
    </citation>
    <scope>IDENTIFICATION</scope>
    <source>
        <tissue evidence="11">Whole larvae</tissue>
    </source>
</reference>
<keyword evidence="6 7" id="KW-0862">Zinc</keyword>
<dbReference type="InterPro" id="IPR001293">
    <property type="entry name" value="Znf_TRAF"/>
</dbReference>
<feature type="zinc finger region" description="TRAF-type" evidence="7">
    <location>
        <begin position="233"/>
        <end position="291"/>
    </location>
</feature>
<keyword evidence="11" id="KW-0675">Receptor</keyword>
<dbReference type="GeneID" id="113517246"/>
<feature type="zinc finger region" description="TRAF-type" evidence="7">
    <location>
        <begin position="180"/>
        <end position="231"/>
    </location>
</feature>
<keyword evidence="4" id="KW-0677">Repeat</keyword>
<evidence type="ECO:0000256" key="1">
    <source>
        <dbReference type="ARBA" id="ARBA00004496"/>
    </source>
</evidence>
<dbReference type="PANTHER" id="PTHR10131">
    <property type="entry name" value="TNF RECEPTOR ASSOCIATED FACTOR"/>
    <property type="match status" value="1"/>
</dbReference>
<name>A0ABM3MHJ0_GALME</name>
<gene>
    <name evidence="11" type="primary">LOC113517246</name>
</gene>
<dbReference type="RefSeq" id="XP_052750846.1">
    <property type="nucleotide sequence ID" value="XM_052894886.1"/>
</dbReference>
<evidence type="ECO:0000256" key="6">
    <source>
        <dbReference type="ARBA" id="ARBA00022833"/>
    </source>
</evidence>
<feature type="domain" description="TRAF-type" evidence="9">
    <location>
        <begin position="180"/>
        <end position="231"/>
    </location>
</feature>
<dbReference type="InterPro" id="IPR049342">
    <property type="entry name" value="TRAF1-6_MATH_dom"/>
</dbReference>
<dbReference type="InterPro" id="IPR013083">
    <property type="entry name" value="Znf_RING/FYVE/PHD"/>
</dbReference>
<feature type="zinc finger region" description="TRAF-type" evidence="7">
    <location>
        <begin position="125"/>
        <end position="178"/>
    </location>
</feature>
<evidence type="ECO:0000259" key="8">
    <source>
        <dbReference type="PROSITE" id="PS50144"/>
    </source>
</evidence>
<dbReference type="PIRSF" id="PIRSF015614">
    <property type="entry name" value="TRAF"/>
    <property type="match status" value="1"/>
</dbReference>
<dbReference type="Pfam" id="PF21355">
    <property type="entry name" value="TRAF-mep_MATH"/>
    <property type="match status" value="1"/>
</dbReference>
<dbReference type="Gene3D" id="3.30.40.10">
    <property type="entry name" value="Zinc/RING finger domain, C3HC4 (zinc finger)"/>
    <property type="match status" value="3"/>
</dbReference>
<sequence>MLHVYLLNPLSSWFGKRKITLISTQTLGTVVHSASHLFVAPIKDNENVHINGNVHLVSGPSSEHSCVSLDLLRAKNKPPFCIFPMCSIFERTIYPDPESEKASVVYCIHHKDGCTWSDELRKLGAHLNTCKHDAVQCSAQCGAMIPRVLMQDHLRYTCPRRRANCEHCHKEFSESALEEHQGNCGYEPIYCENKCGAKVQRRHTQQHIQQHCSKRLVPCRHCGQRYTQDTVSAHGAVCARAPVPCPQRCAAACVPRDALDAHLRDHCAAAGAPCAFRDAGCRFKGTRQALERHTEENCQQHLALVSTLASRQARQLESLRAAVARLSVNCSGVLVWRITEWASKMAEAKCKDGVELVSPIFYTSQYGYKLQASLFLNGNGAGEATHMSVYIKILPGEYDAILRWPFAHSVAFTLFDQSSNPDRACNIVESFVPDPTWKNFQRPSKEPDTLGFGFPRFVSHEMLKKRNFVKDDVMFLRVKVDPSKIVAV</sequence>
<keyword evidence="10" id="KW-1185">Reference proteome</keyword>
<dbReference type="SUPFAM" id="SSF49599">
    <property type="entry name" value="TRAF domain-like"/>
    <property type="match status" value="5"/>
</dbReference>
<comment type="subcellular location">
    <subcellularLocation>
        <location evidence="1">Cytoplasm</location>
    </subcellularLocation>
</comment>
<feature type="domain" description="TRAF-type" evidence="9">
    <location>
        <begin position="125"/>
        <end position="178"/>
    </location>
</feature>
<dbReference type="InterPro" id="IPR012227">
    <property type="entry name" value="TNF_rcpt-assoc_TRAF_met"/>
</dbReference>